<gene>
    <name evidence="2" type="ORF">AAL_05097</name>
</gene>
<evidence type="ECO:0000313" key="2">
    <source>
        <dbReference type="EMBL" id="KZZ94986.1"/>
    </source>
</evidence>
<proteinExistence type="predicted"/>
<dbReference type="AlphaFoldDB" id="A0A168B9B9"/>
<feature type="compositionally biased region" description="Low complexity" evidence="1">
    <location>
        <begin position="22"/>
        <end position="39"/>
    </location>
</feature>
<feature type="compositionally biased region" description="Basic and acidic residues" evidence="1">
    <location>
        <begin position="109"/>
        <end position="133"/>
    </location>
</feature>
<protein>
    <submittedName>
        <fullName evidence="2">Uncharacterized protein</fullName>
    </submittedName>
</protein>
<feature type="compositionally biased region" description="Basic and acidic residues" evidence="1">
    <location>
        <begin position="311"/>
        <end position="329"/>
    </location>
</feature>
<reference evidence="2 3" key="1">
    <citation type="journal article" date="2016" name="Genome Biol. Evol.">
        <title>Divergent and convergent evolution of fungal pathogenicity.</title>
        <authorList>
            <person name="Shang Y."/>
            <person name="Xiao G."/>
            <person name="Zheng P."/>
            <person name="Cen K."/>
            <person name="Zhan S."/>
            <person name="Wang C."/>
        </authorList>
    </citation>
    <scope>NUCLEOTIDE SEQUENCE [LARGE SCALE GENOMIC DNA]</scope>
    <source>
        <strain evidence="2 3">RCEF 2490</strain>
    </source>
</reference>
<name>A0A168B9B9_9HYPO</name>
<dbReference type="EMBL" id="AZGY01000010">
    <property type="protein sequence ID" value="KZZ94986.1"/>
    <property type="molecule type" value="Genomic_DNA"/>
</dbReference>
<feature type="region of interest" description="Disordered" evidence="1">
    <location>
        <begin position="286"/>
        <end position="339"/>
    </location>
</feature>
<comment type="caution">
    <text evidence="2">The sequence shown here is derived from an EMBL/GenBank/DDBJ whole genome shotgun (WGS) entry which is preliminary data.</text>
</comment>
<organism evidence="2 3">
    <name type="scientific">Moelleriella libera RCEF 2490</name>
    <dbReference type="NCBI Taxonomy" id="1081109"/>
    <lineage>
        <taxon>Eukaryota</taxon>
        <taxon>Fungi</taxon>
        <taxon>Dikarya</taxon>
        <taxon>Ascomycota</taxon>
        <taxon>Pezizomycotina</taxon>
        <taxon>Sordariomycetes</taxon>
        <taxon>Hypocreomycetidae</taxon>
        <taxon>Hypocreales</taxon>
        <taxon>Clavicipitaceae</taxon>
        <taxon>Moelleriella</taxon>
    </lineage>
</organism>
<dbReference type="Proteomes" id="UP000078544">
    <property type="component" value="Unassembled WGS sequence"/>
</dbReference>
<feature type="compositionally biased region" description="Basic and acidic residues" evidence="1">
    <location>
        <begin position="185"/>
        <end position="195"/>
    </location>
</feature>
<dbReference type="OrthoDB" id="4716584at2759"/>
<feature type="compositionally biased region" description="Pro residues" evidence="1">
    <location>
        <begin position="40"/>
        <end position="53"/>
    </location>
</feature>
<evidence type="ECO:0000313" key="3">
    <source>
        <dbReference type="Proteomes" id="UP000078544"/>
    </source>
</evidence>
<evidence type="ECO:0000256" key="1">
    <source>
        <dbReference type="SAM" id="MobiDB-lite"/>
    </source>
</evidence>
<feature type="region of interest" description="Disordered" evidence="1">
    <location>
        <begin position="1"/>
        <end position="133"/>
    </location>
</feature>
<keyword evidence="3" id="KW-1185">Reference proteome</keyword>
<sequence>MASPNPPKRRFAPVPIETTFQSSRRPSVPGSRRAGGPISEPTPEPSPRSPTAPPSVLRQRRRFKPQLIETSRRTRRVGDPGPATRPTDKTDITPYTNHIYLVRPKPKRKNGESVDDEALRHVPPTRRESEDEGVKEYLLGIAARETSRKMEEEALAAFPNSRAREGGVAHFYFRDSSDSDNSAEDTPKSQDEAVPHKHRRKSSSVGGQNWWQKHMQHHAQQLAHERGDDDVAMDVDVDQEDTIMRTDSELDRMDLSVPPDPLWTTTSKLAAQDRRDSEAEIEHLRHTFKPHTDATNASGNTAQGRLWQGQKHAEANRDATGRAGGDRAPDPFGAFGLKPEDPKLHIMRQAASPAMLGKDLTFRQCPSPKQTKLETDHPFFHNEAFRDRNRDTTGQGGLWMGYCCRTESNNDFVVPAAQRHGANMLVTPHPPASPRDADTQQGVCEEPESMLAPPPDSPTRARINGAGLSSSSSTTTKGLHMLHGLDERLRREKAKVELNEKIASEFGDGFVTQVYNYLSLGYPATARAFDDELSKISRVTVDELCSHDDKQMAKGHMLEMDLSTTPEPDRCPRWKALRIYISEWARQHPNLDNLDPLAWGVRERRGSWAI</sequence>
<feature type="region of interest" description="Disordered" evidence="1">
    <location>
        <begin position="173"/>
        <end position="208"/>
    </location>
</feature>
<feature type="compositionally biased region" description="Polar residues" evidence="1">
    <location>
        <begin position="293"/>
        <end position="303"/>
    </location>
</feature>
<accession>A0A168B9B9</accession>
<dbReference type="STRING" id="1081109.A0A168B9B9"/>